<accession>A0A2H0UN84</accession>
<protein>
    <submittedName>
        <fullName evidence="1">Uncharacterized protein</fullName>
    </submittedName>
</protein>
<evidence type="ECO:0000313" key="1">
    <source>
        <dbReference type="EMBL" id="PIR87874.1"/>
    </source>
</evidence>
<comment type="caution">
    <text evidence="1">The sequence shown here is derived from an EMBL/GenBank/DDBJ whole genome shotgun (WGS) entry which is preliminary data.</text>
</comment>
<organism evidence="1 2">
    <name type="scientific">Candidatus Harrisonbacteria bacterium CG10_big_fil_rev_8_21_14_0_10_45_28</name>
    <dbReference type="NCBI Taxonomy" id="1974586"/>
    <lineage>
        <taxon>Bacteria</taxon>
        <taxon>Candidatus Harrisoniibacteriota</taxon>
    </lineage>
</organism>
<dbReference type="EMBL" id="PFBC01000035">
    <property type="protein sequence ID" value="PIR87874.1"/>
    <property type="molecule type" value="Genomic_DNA"/>
</dbReference>
<reference evidence="2" key="1">
    <citation type="submission" date="2017-09" db="EMBL/GenBank/DDBJ databases">
        <title>Depth-based differentiation of microbial function through sediment-hosted aquifers and enrichment of novel symbionts in the deep terrestrial subsurface.</title>
        <authorList>
            <person name="Probst A.J."/>
            <person name="Ladd B."/>
            <person name="Jarett J.K."/>
            <person name="Geller-Mcgrath D.E."/>
            <person name="Sieber C.M.K."/>
            <person name="Emerson J.B."/>
            <person name="Anantharaman K."/>
            <person name="Thomas B.C."/>
            <person name="Malmstrom R."/>
            <person name="Stieglmeier M."/>
            <person name="Klingl A."/>
            <person name="Woyke T."/>
            <person name="Ryan C.M."/>
            <person name="Banfield J.F."/>
        </authorList>
    </citation>
    <scope>NUCLEOTIDE SEQUENCE [LARGE SCALE GENOMIC DNA]</scope>
</reference>
<gene>
    <name evidence="1" type="ORF">COU10_02160</name>
</gene>
<dbReference type="Proteomes" id="UP000230903">
    <property type="component" value="Unassembled WGS sequence"/>
</dbReference>
<dbReference type="AlphaFoldDB" id="A0A2H0UN84"/>
<name>A0A2H0UN84_9BACT</name>
<proteinExistence type="predicted"/>
<evidence type="ECO:0000313" key="2">
    <source>
        <dbReference type="Proteomes" id="UP000230903"/>
    </source>
</evidence>
<sequence length="123" mass="14109">MTGWAGLFFRLICGLVVAGHYRGRRKSAGREAMMSDKDILRDFILIALGVASWQMAKALYEVREGSSYAAEGKTRRGYIFAILLKRGGGRTRQFRKFADTRHAEEYRVESFSPRRKKEVVSER</sequence>